<gene>
    <name evidence="4" type="ORF">C1H69_14530</name>
</gene>
<dbReference type="InterPro" id="IPR001647">
    <property type="entry name" value="HTH_TetR"/>
</dbReference>
<keyword evidence="5" id="KW-1185">Reference proteome</keyword>
<proteinExistence type="predicted"/>
<comment type="caution">
    <text evidence="4">The sequence shown here is derived from an EMBL/GenBank/DDBJ whole genome shotgun (WGS) entry which is preliminary data.</text>
</comment>
<evidence type="ECO:0000256" key="2">
    <source>
        <dbReference type="PROSITE-ProRule" id="PRU00335"/>
    </source>
</evidence>
<keyword evidence="1 2" id="KW-0238">DNA-binding</keyword>
<protein>
    <submittedName>
        <fullName evidence="4">TetR family transcriptional regulator</fullName>
    </submittedName>
</protein>
<accession>A0A2N7U1Z7</accession>
<evidence type="ECO:0000313" key="4">
    <source>
        <dbReference type="EMBL" id="PMR74458.1"/>
    </source>
</evidence>
<dbReference type="PROSITE" id="PS50977">
    <property type="entry name" value="HTH_TETR_2"/>
    <property type="match status" value="1"/>
</dbReference>
<dbReference type="AlphaFoldDB" id="A0A2N7U1Z7"/>
<dbReference type="RefSeq" id="WP_102654095.1">
    <property type="nucleotide sequence ID" value="NZ_PNRF01000028.1"/>
</dbReference>
<name>A0A2N7U1Z7_9GAMM</name>
<dbReference type="OrthoDB" id="4541465at2"/>
<dbReference type="InterPro" id="IPR009057">
    <property type="entry name" value="Homeodomain-like_sf"/>
</dbReference>
<dbReference type="Pfam" id="PF00440">
    <property type="entry name" value="TetR_N"/>
    <property type="match status" value="1"/>
</dbReference>
<dbReference type="Proteomes" id="UP000235803">
    <property type="component" value="Unassembled WGS sequence"/>
</dbReference>
<feature type="domain" description="HTH tetR-type" evidence="3">
    <location>
        <begin position="7"/>
        <end position="67"/>
    </location>
</feature>
<evidence type="ECO:0000313" key="5">
    <source>
        <dbReference type="Proteomes" id="UP000235803"/>
    </source>
</evidence>
<dbReference type="Gene3D" id="1.10.357.10">
    <property type="entry name" value="Tetracycline Repressor, domain 2"/>
    <property type="match status" value="1"/>
</dbReference>
<evidence type="ECO:0000256" key="1">
    <source>
        <dbReference type="ARBA" id="ARBA00023125"/>
    </source>
</evidence>
<sequence length="223" mass="25791">MNTKVGKGRAEDWLDAAYEQLISSGVESVRILPLAKALKTSRTSFYWFFKDRDALLDGLIERWKAKNTHGLISQTERYAESVVEAMLNVFDCWLDETLFDAEFEFAVRYWAMQAPEVAREVASADRKRIDALTRMLIRFGDEPHSANVRARTTYLTQIGYISMRTQETKDERIGRVAEYVQIFTGQPCQRQDLERFASRHTSPLADWMKAYDKGRESKCLQAP</sequence>
<reference evidence="4 5" key="1">
    <citation type="submission" date="2018-01" db="EMBL/GenBank/DDBJ databases">
        <title>Halomonas endophytica sp. nov., isolated from storage liquid in the stems of Populus euphratica.</title>
        <authorList>
            <person name="Chen C."/>
        </authorList>
    </citation>
    <scope>NUCLEOTIDE SEQUENCE [LARGE SCALE GENOMIC DNA]</scope>
    <source>
        <strain evidence="4 5">MC28</strain>
    </source>
</reference>
<feature type="DNA-binding region" description="H-T-H motif" evidence="2">
    <location>
        <begin position="30"/>
        <end position="49"/>
    </location>
</feature>
<dbReference type="GO" id="GO:0003677">
    <property type="term" value="F:DNA binding"/>
    <property type="evidence" value="ECO:0007669"/>
    <property type="project" value="UniProtKB-UniRule"/>
</dbReference>
<evidence type="ECO:0000259" key="3">
    <source>
        <dbReference type="PROSITE" id="PS50977"/>
    </source>
</evidence>
<dbReference type="SUPFAM" id="SSF46689">
    <property type="entry name" value="Homeodomain-like"/>
    <property type="match status" value="1"/>
</dbReference>
<organism evidence="4 5">
    <name type="scientific">Billgrantia endophytica</name>
    <dbReference type="NCBI Taxonomy" id="2033802"/>
    <lineage>
        <taxon>Bacteria</taxon>
        <taxon>Pseudomonadati</taxon>
        <taxon>Pseudomonadota</taxon>
        <taxon>Gammaproteobacteria</taxon>
        <taxon>Oceanospirillales</taxon>
        <taxon>Halomonadaceae</taxon>
        <taxon>Billgrantia</taxon>
    </lineage>
</organism>
<dbReference type="EMBL" id="PNRF01000028">
    <property type="protein sequence ID" value="PMR74458.1"/>
    <property type="molecule type" value="Genomic_DNA"/>
</dbReference>